<name>A0A5C6CZ44_9BACT</name>
<reference evidence="1 2" key="1">
    <citation type="submission" date="2019-02" db="EMBL/GenBank/DDBJ databases">
        <title>Deep-cultivation of Planctomycetes and their phenomic and genomic characterization uncovers novel biology.</title>
        <authorList>
            <person name="Wiegand S."/>
            <person name="Jogler M."/>
            <person name="Boedeker C."/>
            <person name="Pinto D."/>
            <person name="Vollmers J."/>
            <person name="Rivas-Marin E."/>
            <person name="Kohn T."/>
            <person name="Peeters S.H."/>
            <person name="Heuer A."/>
            <person name="Rast P."/>
            <person name="Oberbeckmann S."/>
            <person name="Bunk B."/>
            <person name="Jeske O."/>
            <person name="Meyerdierks A."/>
            <person name="Storesund J.E."/>
            <person name="Kallscheuer N."/>
            <person name="Luecker S."/>
            <person name="Lage O.M."/>
            <person name="Pohl T."/>
            <person name="Merkel B.J."/>
            <person name="Hornburger P."/>
            <person name="Mueller R.-W."/>
            <person name="Bruemmer F."/>
            <person name="Labrenz M."/>
            <person name="Spormann A.M."/>
            <person name="Op Den Camp H."/>
            <person name="Overmann J."/>
            <person name="Amann R."/>
            <person name="Jetten M.S.M."/>
            <person name="Mascher T."/>
            <person name="Medema M.H."/>
            <person name="Devos D.P."/>
            <person name="Kaster A.-K."/>
            <person name="Ovreas L."/>
            <person name="Rohde M."/>
            <person name="Galperin M.Y."/>
            <person name="Jogler C."/>
        </authorList>
    </citation>
    <scope>NUCLEOTIDE SEQUENCE [LARGE SCALE GENOMIC DNA]</scope>
    <source>
        <strain evidence="1 2">Poly41</strain>
    </source>
</reference>
<dbReference type="Proteomes" id="UP000319143">
    <property type="component" value="Unassembled WGS sequence"/>
</dbReference>
<evidence type="ECO:0000313" key="1">
    <source>
        <dbReference type="EMBL" id="TWU27929.1"/>
    </source>
</evidence>
<protein>
    <submittedName>
        <fullName evidence="1">Uncharacterized protein</fullName>
    </submittedName>
</protein>
<sequence>MCLELYLASNKLRPAIAWDETEPRFHIKHETEKMPDPFDLVDVARSNPRWYSGRWCQRSELAGSVSPQEARTKS</sequence>
<accession>A0A5C6CZ44</accession>
<keyword evidence="2" id="KW-1185">Reference proteome</keyword>
<gene>
    <name evidence="1" type="ORF">Poly41_70030</name>
</gene>
<organism evidence="1 2">
    <name type="scientific">Novipirellula artificiosorum</name>
    <dbReference type="NCBI Taxonomy" id="2528016"/>
    <lineage>
        <taxon>Bacteria</taxon>
        <taxon>Pseudomonadati</taxon>
        <taxon>Planctomycetota</taxon>
        <taxon>Planctomycetia</taxon>
        <taxon>Pirellulales</taxon>
        <taxon>Pirellulaceae</taxon>
        <taxon>Novipirellula</taxon>
    </lineage>
</organism>
<proteinExistence type="predicted"/>
<dbReference type="AlphaFoldDB" id="A0A5C6CZ44"/>
<comment type="caution">
    <text evidence="1">The sequence shown here is derived from an EMBL/GenBank/DDBJ whole genome shotgun (WGS) entry which is preliminary data.</text>
</comment>
<evidence type="ECO:0000313" key="2">
    <source>
        <dbReference type="Proteomes" id="UP000319143"/>
    </source>
</evidence>
<dbReference type="EMBL" id="SJPV01000035">
    <property type="protein sequence ID" value="TWU27929.1"/>
    <property type="molecule type" value="Genomic_DNA"/>
</dbReference>